<dbReference type="EMBL" id="GL379820">
    <property type="protein sequence ID" value="EGT47578.1"/>
    <property type="molecule type" value="Genomic_DNA"/>
</dbReference>
<feature type="region of interest" description="Disordered" evidence="1">
    <location>
        <begin position="80"/>
        <end position="106"/>
    </location>
</feature>
<evidence type="ECO:0000256" key="1">
    <source>
        <dbReference type="SAM" id="MobiDB-lite"/>
    </source>
</evidence>
<name>G0MYA3_CAEBE</name>
<feature type="compositionally biased region" description="Low complexity" evidence="1">
    <location>
        <begin position="80"/>
        <end position="94"/>
    </location>
</feature>
<dbReference type="InParanoid" id="G0MYA3"/>
<sequence length="106" mass="11752">MCHPPEKDEALHKVADPARDAMQEILNNLREGLYEIRNNLNHVELDNEIIMDFVRNLGAAHRAQIEANAQANVNGADQMNAAGEAGENGGQVENPAYRNFIDDDLD</sequence>
<reference evidence="3" key="1">
    <citation type="submission" date="2011-07" db="EMBL/GenBank/DDBJ databases">
        <authorList>
            <consortium name="Caenorhabditis brenneri Sequencing and Analysis Consortium"/>
            <person name="Wilson R.K."/>
        </authorList>
    </citation>
    <scope>NUCLEOTIDE SEQUENCE [LARGE SCALE GENOMIC DNA]</scope>
    <source>
        <strain evidence="3">PB2801</strain>
    </source>
</reference>
<dbReference type="HOGENOM" id="CLU_2361576_0_0_1"/>
<protein>
    <submittedName>
        <fullName evidence="2">Uncharacterized protein</fullName>
    </submittedName>
</protein>
<dbReference type="AlphaFoldDB" id="G0MYA3"/>
<evidence type="ECO:0000313" key="2">
    <source>
        <dbReference type="EMBL" id="EGT47578.1"/>
    </source>
</evidence>
<gene>
    <name evidence="2" type="ORF">CAEBREN_21251</name>
</gene>
<keyword evidence="3" id="KW-1185">Reference proteome</keyword>
<organism evidence="3">
    <name type="scientific">Caenorhabditis brenneri</name>
    <name type="common">Nematode worm</name>
    <dbReference type="NCBI Taxonomy" id="135651"/>
    <lineage>
        <taxon>Eukaryota</taxon>
        <taxon>Metazoa</taxon>
        <taxon>Ecdysozoa</taxon>
        <taxon>Nematoda</taxon>
        <taxon>Chromadorea</taxon>
        <taxon>Rhabditida</taxon>
        <taxon>Rhabditina</taxon>
        <taxon>Rhabditomorpha</taxon>
        <taxon>Rhabditoidea</taxon>
        <taxon>Rhabditidae</taxon>
        <taxon>Peloderinae</taxon>
        <taxon>Caenorhabditis</taxon>
    </lineage>
</organism>
<evidence type="ECO:0000313" key="3">
    <source>
        <dbReference type="Proteomes" id="UP000008068"/>
    </source>
</evidence>
<dbReference type="Proteomes" id="UP000008068">
    <property type="component" value="Unassembled WGS sequence"/>
</dbReference>
<accession>G0MYA3</accession>
<proteinExistence type="predicted"/>